<dbReference type="Proteomes" id="UP000093508">
    <property type="component" value="Unassembled WGS sequence"/>
</dbReference>
<evidence type="ECO:0000313" key="4">
    <source>
        <dbReference type="Proteomes" id="UP000093508"/>
    </source>
</evidence>
<dbReference type="AlphaFoldDB" id="A0A1M6XL85"/>
<dbReference type="Pfam" id="PF20448">
    <property type="entry name" value="DUF6705"/>
    <property type="match status" value="1"/>
</dbReference>
<evidence type="ECO:0000313" key="2">
    <source>
        <dbReference type="EMBL" id="OCA80212.1"/>
    </source>
</evidence>
<dbReference type="RefSeq" id="WP_066691417.1">
    <property type="nucleotide sequence ID" value="NZ_FRBM01000002.1"/>
</dbReference>
<dbReference type="OrthoDB" id="1273740at2"/>
<feature type="domain" description="DUF6705" evidence="1">
    <location>
        <begin position="1"/>
        <end position="201"/>
    </location>
</feature>
<keyword evidence="4" id="KW-1185">Reference proteome</keyword>
<evidence type="ECO:0000313" key="3">
    <source>
        <dbReference type="EMBL" id="SHL06721.1"/>
    </source>
</evidence>
<evidence type="ECO:0000259" key="1">
    <source>
        <dbReference type="Pfam" id="PF20448"/>
    </source>
</evidence>
<protein>
    <recommendedName>
        <fullName evidence="1">DUF6705 domain-containing protein</fullName>
    </recommendedName>
</protein>
<proteinExistence type="predicted"/>
<dbReference type="EMBL" id="MAYF01000020">
    <property type="protein sequence ID" value="OCA80212.1"/>
    <property type="molecule type" value="Genomic_DNA"/>
</dbReference>
<reference evidence="3 5" key="2">
    <citation type="submission" date="2016-11" db="EMBL/GenBank/DDBJ databases">
        <authorList>
            <person name="Jaros S."/>
            <person name="Januszkiewicz K."/>
            <person name="Wedrychowicz H."/>
        </authorList>
    </citation>
    <scope>NUCLEOTIDE SEQUENCE [LARGE SCALE GENOMIC DNA]</scope>
    <source>
        <strain evidence="3 5">DSM 27621</strain>
    </source>
</reference>
<gene>
    <name evidence="2" type="ORF">BBH99_16365</name>
    <name evidence="3" type="ORF">SAMN05444407_102116</name>
</gene>
<sequence>MKTFLTSIATLLTISIHAQKVLPLHSNEARVYDGTYYKDLDNELTPYIGTWKGSWGDKTIYLELRKIKEPLTSKSGKTTYTDRIFGERKIVTSNGSVIVDRITNFSQTDPEFFGPFTSWKDKKTKLLEFHPKDMCTAYVILDINFLNTEKTKLSLSSKSDLLSLGSPTAFDESKCSKVKDLTQGTNSAILNFPREIVLVKQ</sequence>
<reference evidence="2 4" key="1">
    <citation type="submission" date="2016-07" db="EMBL/GenBank/DDBJ databases">
        <authorList>
            <person name="Jeong J.-J."/>
            <person name="Kim D.W."/>
            <person name="Sang M.K."/>
            <person name="Choi I.-G."/>
            <person name="Kim K.D."/>
        </authorList>
    </citation>
    <scope>NUCLEOTIDE SEQUENCE [LARGE SCALE GENOMIC DNA]</scope>
    <source>
        <strain evidence="2 4">C-26</strain>
    </source>
</reference>
<dbReference type="Proteomes" id="UP000184069">
    <property type="component" value="Unassembled WGS sequence"/>
</dbReference>
<dbReference type="InterPro" id="IPR046551">
    <property type="entry name" value="DUF6705"/>
</dbReference>
<name>A0A1M6XL85_9FLAO</name>
<evidence type="ECO:0000313" key="5">
    <source>
        <dbReference type="Proteomes" id="UP000184069"/>
    </source>
</evidence>
<organism evidence="3 5">
    <name type="scientific">Chryseobacterium contaminans</name>
    <dbReference type="NCBI Taxonomy" id="1423959"/>
    <lineage>
        <taxon>Bacteria</taxon>
        <taxon>Pseudomonadati</taxon>
        <taxon>Bacteroidota</taxon>
        <taxon>Flavobacteriia</taxon>
        <taxon>Flavobacteriales</taxon>
        <taxon>Weeksellaceae</taxon>
        <taxon>Chryseobacterium group</taxon>
        <taxon>Chryseobacterium</taxon>
    </lineage>
</organism>
<accession>A0A1M6XL85</accession>
<dbReference type="EMBL" id="FRBM01000002">
    <property type="protein sequence ID" value="SHL06721.1"/>
    <property type="molecule type" value="Genomic_DNA"/>
</dbReference>